<dbReference type="Proteomes" id="UP000436088">
    <property type="component" value="Unassembled WGS sequence"/>
</dbReference>
<accession>A0A6A2YNM6</accession>
<sequence>MYASALGCLMVFSENLQGLRLAVAEVAVEWTRWTSRFGMVKARAAARFWCFTWEEAAVASWNIRSEDVDQFYCSSGKIESRRGICSASSEVNIGSGDIDPFHCSSGKIESWEYQIWRRVDSFRCSSGKIELREYQILKRGICSASSEGNIRSRREVIHSAVPQGRLNQGNIRSVDVDPFHCSSGKIESGSYGWPEGLIILLERLTDDLKDLSIMLERLTDGPKDL</sequence>
<organism evidence="1 2">
    <name type="scientific">Hibiscus syriacus</name>
    <name type="common">Rose of Sharon</name>
    <dbReference type="NCBI Taxonomy" id="106335"/>
    <lineage>
        <taxon>Eukaryota</taxon>
        <taxon>Viridiplantae</taxon>
        <taxon>Streptophyta</taxon>
        <taxon>Embryophyta</taxon>
        <taxon>Tracheophyta</taxon>
        <taxon>Spermatophyta</taxon>
        <taxon>Magnoliopsida</taxon>
        <taxon>eudicotyledons</taxon>
        <taxon>Gunneridae</taxon>
        <taxon>Pentapetalae</taxon>
        <taxon>rosids</taxon>
        <taxon>malvids</taxon>
        <taxon>Malvales</taxon>
        <taxon>Malvaceae</taxon>
        <taxon>Malvoideae</taxon>
        <taxon>Hibiscus</taxon>
    </lineage>
</organism>
<keyword evidence="2" id="KW-1185">Reference proteome</keyword>
<evidence type="ECO:0000313" key="1">
    <source>
        <dbReference type="EMBL" id="KAE8680970.1"/>
    </source>
</evidence>
<evidence type="ECO:0000313" key="2">
    <source>
        <dbReference type="Proteomes" id="UP000436088"/>
    </source>
</evidence>
<dbReference type="EMBL" id="VEPZ02001317">
    <property type="protein sequence ID" value="KAE8680970.1"/>
    <property type="molecule type" value="Genomic_DNA"/>
</dbReference>
<dbReference type="AlphaFoldDB" id="A0A6A2YNM6"/>
<proteinExistence type="predicted"/>
<name>A0A6A2YNM6_HIBSY</name>
<protein>
    <submittedName>
        <fullName evidence="1">Uncharacterized protein</fullName>
    </submittedName>
</protein>
<reference evidence="1" key="1">
    <citation type="submission" date="2019-09" db="EMBL/GenBank/DDBJ databases">
        <title>Draft genome information of white flower Hibiscus syriacus.</title>
        <authorList>
            <person name="Kim Y.-M."/>
        </authorList>
    </citation>
    <scope>NUCLEOTIDE SEQUENCE [LARGE SCALE GENOMIC DNA]</scope>
    <source>
        <strain evidence="1">YM2019G1</strain>
    </source>
</reference>
<comment type="caution">
    <text evidence="1">The sequence shown here is derived from an EMBL/GenBank/DDBJ whole genome shotgun (WGS) entry which is preliminary data.</text>
</comment>
<gene>
    <name evidence="1" type="ORF">F3Y22_tig00111356pilonHSYRG00063</name>
</gene>